<dbReference type="EMBL" id="SPSG01003904">
    <property type="protein sequence ID" value="TFU53453.1"/>
    <property type="molecule type" value="Genomic_DNA"/>
</dbReference>
<dbReference type="GO" id="GO:0004519">
    <property type="term" value="F:endonuclease activity"/>
    <property type="evidence" value="ECO:0007669"/>
    <property type="project" value="UniProtKB-KW"/>
</dbReference>
<keyword evidence="1" id="KW-1133">Transmembrane helix</keyword>
<dbReference type="RefSeq" id="WP_167324448.1">
    <property type="nucleotide sequence ID" value="NZ_CP050447.1"/>
</dbReference>
<dbReference type="AlphaFoldDB" id="A0A9X8YMA6"/>
<gene>
    <name evidence="2" type="ORF">E0L31_28090</name>
</gene>
<evidence type="ECO:0000313" key="2">
    <source>
        <dbReference type="EMBL" id="TFU53453.1"/>
    </source>
</evidence>
<reference evidence="2" key="1">
    <citation type="submission" date="2019-03" db="EMBL/GenBank/DDBJ databases">
        <title>Serratia marcescens strain N2 draft genome.</title>
        <authorList>
            <person name="Yassin A."/>
            <person name="El-Kenawy N."/>
            <person name="Youssef N.H."/>
        </authorList>
    </citation>
    <scope>NUCLEOTIDE SEQUENCE [LARGE SCALE GENOMIC DNA]</scope>
    <source>
        <strain evidence="2">N2</strain>
    </source>
</reference>
<keyword evidence="2" id="KW-0255">Endonuclease</keyword>
<keyword evidence="2" id="KW-0540">Nuclease</keyword>
<evidence type="ECO:0000256" key="1">
    <source>
        <dbReference type="SAM" id="Phobius"/>
    </source>
</evidence>
<comment type="caution">
    <text evidence="2">The sequence shown here is derived from an EMBL/GenBank/DDBJ whole genome shotgun (WGS) entry which is preliminary data.</text>
</comment>
<keyword evidence="1" id="KW-0472">Membrane</keyword>
<keyword evidence="1" id="KW-0812">Transmembrane</keyword>
<sequence length="144" mass="16541">MDELVKFATIASPLVSAGVAIWAILVARATINENKEIAKKTIADTAYQAYLKLAMENPRFSKGYSVDCRLERDPMYDQYVWYVARMIFCFEKIIEVEGNLKDSSWTNTLEKHLKFHSEHFKKTKVVEETLYIAPILDLIKCAAN</sequence>
<keyword evidence="2" id="KW-0378">Hydrolase</keyword>
<protein>
    <submittedName>
        <fullName evidence="2">Restriction endonuclease</fullName>
    </submittedName>
</protein>
<feature type="transmembrane region" description="Helical" evidence="1">
    <location>
        <begin position="12"/>
        <end position="31"/>
    </location>
</feature>
<name>A0A9X8YMA6_SERMA</name>
<accession>A0A9X8YMA6</accession>
<proteinExistence type="predicted"/>
<organism evidence="2">
    <name type="scientific">Serratia marcescens</name>
    <dbReference type="NCBI Taxonomy" id="615"/>
    <lineage>
        <taxon>Bacteria</taxon>
        <taxon>Pseudomonadati</taxon>
        <taxon>Pseudomonadota</taxon>
        <taxon>Gammaproteobacteria</taxon>
        <taxon>Enterobacterales</taxon>
        <taxon>Yersiniaceae</taxon>
        <taxon>Serratia</taxon>
    </lineage>
</organism>